<dbReference type="Proteomes" id="UP001482513">
    <property type="component" value="Unassembled WGS sequence"/>
</dbReference>
<dbReference type="InterPro" id="IPR045430">
    <property type="entry name" value="EAD1"/>
</dbReference>
<reference evidence="2 3" key="1">
    <citation type="submission" date="2022-04" db="EMBL/GenBank/DDBJ databases">
        <title>Positive selection, recombination, and allopatry shape intraspecific diversity of widespread and dominant cyanobacteria.</title>
        <authorList>
            <person name="Wei J."/>
            <person name="Shu W."/>
            <person name="Hu C."/>
        </authorList>
    </citation>
    <scope>NUCLEOTIDE SEQUENCE [LARGE SCALE GENOMIC DNA]</scope>
    <source>
        <strain evidence="2 3">DQ-A4</strain>
    </source>
</reference>
<dbReference type="InterPro" id="IPR009003">
    <property type="entry name" value="Peptidase_S1_PA"/>
</dbReference>
<keyword evidence="2" id="KW-0645">Protease</keyword>
<feature type="domain" description="Effector-associated" evidence="1">
    <location>
        <begin position="3"/>
        <end position="88"/>
    </location>
</feature>
<accession>A0ABV0KAC1</accession>
<dbReference type="RefSeq" id="WP_190707859.1">
    <property type="nucleotide sequence ID" value="NZ_JAMPKX010000014.1"/>
</dbReference>
<proteinExistence type="predicted"/>
<dbReference type="GO" id="GO:0008233">
    <property type="term" value="F:peptidase activity"/>
    <property type="evidence" value="ECO:0007669"/>
    <property type="project" value="UniProtKB-KW"/>
</dbReference>
<evidence type="ECO:0000313" key="2">
    <source>
        <dbReference type="EMBL" id="MEP0949708.1"/>
    </source>
</evidence>
<sequence length="349" mass="38130">MLKLSNDDRKALREAIQSAYPDRASLEIFVDDELNQNLAVVAGDGKHDKVIFDLIKWAIAKGYIDDLILALAADTENRPDIQQFCRQVLRQRLVLNPPDGVTRELSLDLDPSAWDIDIRSEELEGFLPQQFTFEADVGKLQEGLGLANAVCKITFSDRPARESGTGVLIAPDLVLTNFHVLSREVGADLNALAQTAQFEFGYVSTPFGEPRRTQQLTVAGQTPVVAASPIAQLDYALIRLSPGTNFAVKPVPLNATAQLKPRSPLNILQHPEGEALKVSLSNNGVVKTNEPKGLVLYVNPTKQGASGSPCFDDDWHLVALHHKALQTSFGSVREGILMSAIYPQIASFL</sequence>
<comment type="caution">
    <text evidence="2">The sequence shown here is derived from an EMBL/GenBank/DDBJ whole genome shotgun (WGS) entry which is preliminary data.</text>
</comment>
<name>A0ABV0KAC1_9CYAN</name>
<dbReference type="PANTHER" id="PTHR14389:SF3">
    <property type="entry name" value="PROTEIN FAM111A-LIKE"/>
    <property type="match status" value="1"/>
</dbReference>
<protein>
    <submittedName>
        <fullName evidence="2">Serine protease</fullName>
    </submittedName>
</protein>
<dbReference type="InterPro" id="IPR043504">
    <property type="entry name" value="Peptidase_S1_PA_chymotrypsin"/>
</dbReference>
<keyword evidence="2" id="KW-0378">Hydrolase</keyword>
<organism evidence="2 3">
    <name type="scientific">Leptolyngbya subtilissima DQ-A4</name>
    <dbReference type="NCBI Taxonomy" id="2933933"/>
    <lineage>
        <taxon>Bacteria</taxon>
        <taxon>Bacillati</taxon>
        <taxon>Cyanobacteriota</taxon>
        <taxon>Cyanophyceae</taxon>
        <taxon>Leptolyngbyales</taxon>
        <taxon>Leptolyngbyaceae</taxon>
        <taxon>Leptolyngbya group</taxon>
        <taxon>Leptolyngbya</taxon>
    </lineage>
</organism>
<dbReference type="Pfam" id="PF13365">
    <property type="entry name" value="Trypsin_2"/>
    <property type="match status" value="1"/>
</dbReference>
<evidence type="ECO:0000313" key="3">
    <source>
        <dbReference type="Proteomes" id="UP001482513"/>
    </source>
</evidence>
<evidence type="ECO:0000259" key="1">
    <source>
        <dbReference type="Pfam" id="PF19955"/>
    </source>
</evidence>
<dbReference type="Pfam" id="PF19955">
    <property type="entry name" value="EAD1"/>
    <property type="match status" value="1"/>
</dbReference>
<dbReference type="PANTHER" id="PTHR14389">
    <property type="entry name" value="SI:CH1073-475A24.1"/>
    <property type="match status" value="1"/>
</dbReference>
<gene>
    <name evidence="2" type="ORF">NC992_22715</name>
</gene>
<dbReference type="SUPFAM" id="SSF50494">
    <property type="entry name" value="Trypsin-like serine proteases"/>
    <property type="match status" value="1"/>
</dbReference>
<dbReference type="GO" id="GO:0006508">
    <property type="term" value="P:proteolysis"/>
    <property type="evidence" value="ECO:0007669"/>
    <property type="project" value="UniProtKB-KW"/>
</dbReference>
<dbReference type="EMBL" id="JAMPKX010000014">
    <property type="protein sequence ID" value="MEP0949708.1"/>
    <property type="molecule type" value="Genomic_DNA"/>
</dbReference>
<dbReference type="Gene3D" id="2.40.10.10">
    <property type="entry name" value="Trypsin-like serine proteases"/>
    <property type="match status" value="2"/>
</dbReference>
<keyword evidence="3" id="KW-1185">Reference proteome</keyword>